<evidence type="ECO:0000256" key="3">
    <source>
        <dbReference type="ARBA" id="ARBA00022676"/>
    </source>
</evidence>
<dbReference type="GO" id="GO:0071555">
    <property type="term" value="P:cell wall organization"/>
    <property type="evidence" value="ECO:0007669"/>
    <property type="project" value="UniProtKB-KW"/>
</dbReference>
<evidence type="ECO:0000256" key="7">
    <source>
        <dbReference type="ARBA" id="ARBA00023136"/>
    </source>
</evidence>
<dbReference type="GO" id="GO:0005975">
    <property type="term" value="P:carbohydrate metabolic process"/>
    <property type="evidence" value="ECO:0007669"/>
    <property type="project" value="InterPro"/>
</dbReference>
<dbReference type="SUPFAM" id="SSF53756">
    <property type="entry name" value="UDP-Glycosyltransferase/glycogen phosphorylase"/>
    <property type="match status" value="1"/>
</dbReference>
<keyword evidence="9 10" id="KW-0961">Cell wall biogenesis/degradation</keyword>
<feature type="region of interest" description="Disordered" evidence="11">
    <location>
        <begin position="377"/>
        <end position="396"/>
    </location>
</feature>
<dbReference type="Pfam" id="PF03033">
    <property type="entry name" value="Glyco_transf_28"/>
    <property type="match status" value="1"/>
</dbReference>
<dbReference type="UniPathway" id="UPA00219"/>
<feature type="binding site" evidence="10">
    <location>
        <begin position="14"/>
        <end position="16"/>
    </location>
    <ligand>
        <name>UDP-N-acetyl-alpha-D-glucosamine</name>
        <dbReference type="ChEBI" id="CHEBI:57705"/>
    </ligand>
</feature>
<dbReference type="PANTHER" id="PTHR21015">
    <property type="entry name" value="UDP-N-ACETYLGLUCOSAMINE--N-ACETYLMURAMYL-(PENTAPEPTIDE) PYROPHOSPHORYL-UNDECAPRENOL N-ACETYLGLUCOSAMINE TRANSFERASE 1"/>
    <property type="match status" value="1"/>
</dbReference>
<dbReference type="GO" id="GO:0009252">
    <property type="term" value="P:peptidoglycan biosynthetic process"/>
    <property type="evidence" value="ECO:0007669"/>
    <property type="project" value="UniProtKB-UniRule"/>
</dbReference>
<name>A0A8J7UW97_9BACT</name>
<keyword evidence="5 10" id="KW-0133">Cell shape</keyword>
<dbReference type="RefSeq" id="WP_210512854.1">
    <property type="nucleotide sequence ID" value="NZ_JAFIDN010000010.1"/>
</dbReference>
<comment type="caution">
    <text evidence="14">The sequence shown here is derived from an EMBL/GenBank/DDBJ whole genome shotgun (WGS) entry which is preliminary data.</text>
</comment>
<dbReference type="AlphaFoldDB" id="A0A8J7UW97"/>
<feature type="binding site" evidence="10">
    <location>
        <position position="309"/>
    </location>
    <ligand>
        <name>UDP-N-acetyl-alpha-D-glucosamine</name>
        <dbReference type="ChEBI" id="CHEBI:57705"/>
    </ligand>
</feature>
<accession>A0A8J7UW97</accession>
<feature type="compositionally biased region" description="Polar residues" evidence="11">
    <location>
        <begin position="387"/>
        <end position="396"/>
    </location>
</feature>
<evidence type="ECO:0000256" key="9">
    <source>
        <dbReference type="ARBA" id="ARBA00023316"/>
    </source>
</evidence>
<dbReference type="InterPro" id="IPR007235">
    <property type="entry name" value="Glyco_trans_28_C"/>
</dbReference>
<organism evidence="14 15">
    <name type="scientific">Natronogracilivirga saccharolytica</name>
    <dbReference type="NCBI Taxonomy" id="2812953"/>
    <lineage>
        <taxon>Bacteria</taxon>
        <taxon>Pseudomonadati</taxon>
        <taxon>Balneolota</taxon>
        <taxon>Balneolia</taxon>
        <taxon>Balneolales</taxon>
        <taxon>Cyclonatronaceae</taxon>
        <taxon>Natronogracilivirga</taxon>
    </lineage>
</organism>
<dbReference type="CDD" id="cd03785">
    <property type="entry name" value="GT28_MurG"/>
    <property type="match status" value="1"/>
</dbReference>
<evidence type="ECO:0000259" key="12">
    <source>
        <dbReference type="Pfam" id="PF03033"/>
    </source>
</evidence>
<feature type="binding site" evidence="10">
    <location>
        <position position="128"/>
    </location>
    <ligand>
        <name>UDP-N-acetyl-alpha-D-glucosamine</name>
        <dbReference type="ChEBI" id="CHEBI:57705"/>
    </ligand>
</feature>
<evidence type="ECO:0000256" key="8">
    <source>
        <dbReference type="ARBA" id="ARBA00023306"/>
    </source>
</evidence>
<dbReference type="Proteomes" id="UP000673975">
    <property type="component" value="Unassembled WGS sequence"/>
</dbReference>
<keyword evidence="6 10" id="KW-0573">Peptidoglycan synthesis</keyword>
<keyword evidence="3 10" id="KW-0328">Glycosyltransferase</keyword>
<evidence type="ECO:0000259" key="13">
    <source>
        <dbReference type="Pfam" id="PF04101"/>
    </source>
</evidence>
<dbReference type="GO" id="GO:0008360">
    <property type="term" value="P:regulation of cell shape"/>
    <property type="evidence" value="ECO:0007669"/>
    <property type="project" value="UniProtKB-KW"/>
</dbReference>
<evidence type="ECO:0000256" key="1">
    <source>
        <dbReference type="ARBA" id="ARBA00022475"/>
    </source>
</evidence>
<sequence>MADPIRIMIAAGGTGGHVFPAIAIADAIREEQPGAAILFVGTRDRMEWKAVPQAGYEIAAIWISGFHRRLTLKNLLFPLKLLVSMWQSRHLVRSFRPDAMISCGGFASGPAGWVAARYGIPLFLQEQNSYPGVTNRKLASSAQLIFTAFEDAAKWFPEQKVRHEGNPVRKSLVSDVRDPEVRSEAFNHFGFDPGRPVLLVMGGSGGAKSINEAMFRHLETLHDSLGFQIIWQCGKHYLADVKERRNSSGNTPADYPDLRLYDFMDDVSKAWAAADLVVSRAGATTCAELMATGKAGILVPSPWVAGDHQTHNARALSDRGAAVLIKDEDLDEQLADTLSELIGDSSRRNEIEKKAAAMARPDAAASIARQILDHITKASARKKKPGNHNQTRTTTA</sequence>
<evidence type="ECO:0000256" key="2">
    <source>
        <dbReference type="ARBA" id="ARBA00022618"/>
    </source>
</evidence>
<comment type="function">
    <text evidence="10">Cell wall formation. Catalyzes the transfer of a GlcNAc subunit on undecaprenyl-pyrophosphoryl-MurNAc-pentapeptide (lipid intermediate I) to form undecaprenyl-pyrophosphoryl-MurNAc-(pentapeptide)GlcNAc (lipid intermediate II).</text>
</comment>
<feature type="domain" description="Glycosyltransferase family 28 N-terminal" evidence="12">
    <location>
        <begin position="7"/>
        <end position="145"/>
    </location>
</feature>
<keyword evidence="4 10" id="KW-0808">Transferase</keyword>
<evidence type="ECO:0000313" key="14">
    <source>
        <dbReference type="EMBL" id="MBP3193397.1"/>
    </source>
</evidence>
<comment type="catalytic activity">
    <reaction evidence="10">
        <text>di-trans,octa-cis-undecaprenyl diphospho-N-acetyl-alpha-D-muramoyl-L-alanyl-D-glutamyl-meso-2,6-diaminopimeloyl-D-alanyl-D-alanine + UDP-N-acetyl-alpha-D-glucosamine = di-trans,octa-cis-undecaprenyl diphospho-[N-acetyl-alpha-D-glucosaminyl-(1-&gt;4)]-N-acetyl-alpha-D-muramoyl-L-alanyl-D-glutamyl-meso-2,6-diaminopimeloyl-D-alanyl-D-alanine + UDP + H(+)</text>
        <dbReference type="Rhea" id="RHEA:31227"/>
        <dbReference type="ChEBI" id="CHEBI:15378"/>
        <dbReference type="ChEBI" id="CHEBI:57705"/>
        <dbReference type="ChEBI" id="CHEBI:58223"/>
        <dbReference type="ChEBI" id="CHEBI:61387"/>
        <dbReference type="ChEBI" id="CHEBI:61388"/>
        <dbReference type="EC" id="2.4.1.227"/>
    </reaction>
</comment>
<protein>
    <recommendedName>
        <fullName evidence="10">UDP-N-acetylglucosamine--N-acetylmuramyl-(pentapeptide) pyrophosphoryl-undecaprenol N-acetylglucosamine transferase</fullName>
        <ecNumber evidence="10">2.4.1.227</ecNumber>
    </recommendedName>
    <alternativeName>
        <fullName evidence="10">Undecaprenyl-PP-MurNAc-pentapeptide-UDPGlcNAc GlcNAc transferase</fullName>
    </alternativeName>
</protein>
<keyword evidence="8 10" id="KW-0131">Cell cycle</keyword>
<keyword evidence="7 10" id="KW-0472">Membrane</keyword>
<evidence type="ECO:0000313" key="15">
    <source>
        <dbReference type="Proteomes" id="UP000673975"/>
    </source>
</evidence>
<dbReference type="EC" id="2.4.1.227" evidence="10"/>
<evidence type="ECO:0000256" key="4">
    <source>
        <dbReference type="ARBA" id="ARBA00022679"/>
    </source>
</evidence>
<dbReference type="Gene3D" id="3.40.50.2000">
    <property type="entry name" value="Glycogen Phosphorylase B"/>
    <property type="match status" value="2"/>
</dbReference>
<dbReference type="GO" id="GO:0005886">
    <property type="term" value="C:plasma membrane"/>
    <property type="evidence" value="ECO:0007669"/>
    <property type="project" value="UniProtKB-SubCell"/>
</dbReference>
<dbReference type="Pfam" id="PF04101">
    <property type="entry name" value="Glyco_tran_28_C"/>
    <property type="match status" value="1"/>
</dbReference>
<keyword evidence="2 10" id="KW-0132">Cell division</keyword>
<dbReference type="InterPro" id="IPR006009">
    <property type="entry name" value="GlcNAc_MurG"/>
</dbReference>
<dbReference type="GO" id="GO:0051301">
    <property type="term" value="P:cell division"/>
    <property type="evidence" value="ECO:0007669"/>
    <property type="project" value="UniProtKB-KW"/>
</dbReference>
<dbReference type="GO" id="GO:0050511">
    <property type="term" value="F:undecaprenyldiphospho-muramoylpentapeptide beta-N-acetylglucosaminyltransferase activity"/>
    <property type="evidence" value="ECO:0007669"/>
    <property type="project" value="UniProtKB-UniRule"/>
</dbReference>
<comment type="similarity">
    <text evidence="10">Belongs to the glycosyltransferase 28 family. MurG subfamily.</text>
</comment>
<comment type="caution">
    <text evidence="10">Lacks conserved residue(s) required for the propagation of feature annotation.</text>
</comment>
<dbReference type="HAMAP" id="MF_00033">
    <property type="entry name" value="MurG"/>
    <property type="match status" value="1"/>
</dbReference>
<comment type="pathway">
    <text evidence="10">Cell wall biogenesis; peptidoglycan biosynthesis.</text>
</comment>
<feature type="binding site" evidence="10">
    <location>
        <position position="169"/>
    </location>
    <ligand>
        <name>UDP-N-acetyl-alpha-D-glucosamine</name>
        <dbReference type="ChEBI" id="CHEBI:57705"/>
    </ligand>
</feature>
<feature type="binding site" evidence="10">
    <location>
        <position position="204"/>
    </location>
    <ligand>
        <name>UDP-N-acetyl-alpha-D-glucosamine</name>
        <dbReference type="ChEBI" id="CHEBI:57705"/>
    </ligand>
</feature>
<keyword evidence="1 10" id="KW-1003">Cell membrane</keyword>
<comment type="subcellular location">
    <subcellularLocation>
        <location evidence="10">Cell membrane</location>
        <topology evidence="10">Peripheral membrane protein</topology>
        <orientation evidence="10">Cytoplasmic side</orientation>
    </subcellularLocation>
</comment>
<keyword evidence="15" id="KW-1185">Reference proteome</keyword>
<dbReference type="EMBL" id="JAFIDN010000010">
    <property type="protein sequence ID" value="MBP3193397.1"/>
    <property type="molecule type" value="Genomic_DNA"/>
</dbReference>
<proteinExistence type="inferred from homology"/>
<evidence type="ECO:0000256" key="5">
    <source>
        <dbReference type="ARBA" id="ARBA00022960"/>
    </source>
</evidence>
<reference evidence="14" key="1">
    <citation type="submission" date="2021-02" db="EMBL/GenBank/DDBJ databases">
        <title>Natronogracilivirga saccharolytica gen. nov. sp. nov. a new anaerobic, haloalkiliphilic carbohydrate-fermenting bacterium from soda lake and proposing of Cyclonatronumiaceae fam. nov. in the phylum Balneolaeota.</title>
        <authorList>
            <person name="Zhilina T.N."/>
            <person name="Sorokin D.Y."/>
            <person name="Zavarzina D.G."/>
            <person name="Toshchakov S.V."/>
            <person name="Kublanov I.V."/>
        </authorList>
    </citation>
    <scope>NUCLEOTIDE SEQUENCE</scope>
    <source>
        <strain evidence="14">Z-1702</strain>
    </source>
</reference>
<dbReference type="PANTHER" id="PTHR21015:SF22">
    <property type="entry name" value="GLYCOSYLTRANSFERASE"/>
    <property type="match status" value="1"/>
</dbReference>
<evidence type="ECO:0000256" key="10">
    <source>
        <dbReference type="HAMAP-Rule" id="MF_00033"/>
    </source>
</evidence>
<gene>
    <name evidence="10 14" type="primary">murG</name>
    <name evidence="14" type="ORF">NATSA_12030</name>
</gene>
<evidence type="ECO:0000256" key="11">
    <source>
        <dbReference type="SAM" id="MobiDB-lite"/>
    </source>
</evidence>
<dbReference type="NCBIfam" id="TIGR01133">
    <property type="entry name" value="murG"/>
    <property type="match status" value="1"/>
</dbReference>
<evidence type="ECO:0000256" key="6">
    <source>
        <dbReference type="ARBA" id="ARBA00022984"/>
    </source>
</evidence>
<dbReference type="InterPro" id="IPR004276">
    <property type="entry name" value="GlycoTrans_28_N"/>
</dbReference>
<feature type="domain" description="Glycosyl transferase family 28 C-terminal" evidence="13">
    <location>
        <begin position="197"/>
        <end position="365"/>
    </location>
</feature>